<evidence type="ECO:0000313" key="1">
    <source>
        <dbReference type="EMBL" id="SDZ22984.1"/>
    </source>
</evidence>
<dbReference type="Proteomes" id="UP000182902">
    <property type="component" value="Unassembled WGS sequence"/>
</dbReference>
<sequence>MDYFLGHDKPVNRAAYYISRSHRLRHFGRRRKSQLTG</sequence>
<evidence type="ECO:0000313" key="2">
    <source>
        <dbReference type="Proteomes" id="UP000182902"/>
    </source>
</evidence>
<reference evidence="1 2" key="1">
    <citation type="submission" date="2016-10" db="EMBL/GenBank/DDBJ databases">
        <authorList>
            <person name="de Groot N.N."/>
        </authorList>
    </citation>
    <scope>NUCLEOTIDE SEQUENCE [LARGE SCALE GENOMIC DNA]</scope>
    <source>
        <strain evidence="1 2">ICMP 14252</strain>
    </source>
</reference>
<organism evidence="1 2">
    <name type="scientific">Pseudomonas salomonii</name>
    <dbReference type="NCBI Taxonomy" id="191391"/>
    <lineage>
        <taxon>Bacteria</taxon>
        <taxon>Pseudomonadati</taxon>
        <taxon>Pseudomonadota</taxon>
        <taxon>Gammaproteobacteria</taxon>
        <taxon>Pseudomonadales</taxon>
        <taxon>Pseudomonadaceae</taxon>
        <taxon>Pseudomonas</taxon>
    </lineage>
</organism>
<protein>
    <submittedName>
        <fullName evidence="1">Uncharacterized protein</fullName>
    </submittedName>
</protein>
<accession>A0A1H3RB52</accession>
<proteinExistence type="predicted"/>
<dbReference type="AlphaFoldDB" id="A0A1H3RB52"/>
<dbReference type="EMBL" id="FNOX01000008">
    <property type="protein sequence ID" value="SDZ22984.1"/>
    <property type="molecule type" value="Genomic_DNA"/>
</dbReference>
<gene>
    <name evidence="1" type="ORF">SAMN05216247_10818</name>
</gene>
<name>A0A1H3RB52_9PSED</name>